<dbReference type="AlphaFoldDB" id="A0A543A6E8"/>
<dbReference type="OrthoDB" id="9783842at2"/>
<dbReference type="Proteomes" id="UP000320209">
    <property type="component" value="Unassembled WGS sequence"/>
</dbReference>
<evidence type="ECO:0000256" key="2">
    <source>
        <dbReference type="HAMAP-Rule" id="MF_00973"/>
    </source>
</evidence>
<dbReference type="PANTHER" id="PTHR30135:SF3">
    <property type="entry name" value="GLUCONEOGENESIS FACTOR-RELATED"/>
    <property type="match status" value="1"/>
</dbReference>
<keyword evidence="1 2" id="KW-0963">Cytoplasm</keyword>
<keyword evidence="4" id="KW-1185">Reference proteome</keyword>
<evidence type="ECO:0000313" key="3">
    <source>
        <dbReference type="EMBL" id="TQL68137.1"/>
    </source>
</evidence>
<dbReference type="InterPro" id="IPR010119">
    <property type="entry name" value="Gluconeogen_factor"/>
</dbReference>
<dbReference type="EMBL" id="VFOV01000001">
    <property type="protein sequence ID" value="TQL68137.1"/>
    <property type="molecule type" value="Genomic_DNA"/>
</dbReference>
<dbReference type="PANTHER" id="PTHR30135">
    <property type="entry name" value="UNCHARACTERIZED PROTEIN YVCK-RELATED"/>
    <property type="match status" value="1"/>
</dbReference>
<proteinExistence type="inferred from homology"/>
<dbReference type="GO" id="GO:0008360">
    <property type="term" value="P:regulation of cell shape"/>
    <property type="evidence" value="ECO:0007669"/>
    <property type="project" value="UniProtKB-UniRule"/>
</dbReference>
<dbReference type="HAMAP" id="MF_00973">
    <property type="entry name" value="Gluconeogen_factor"/>
    <property type="match status" value="1"/>
</dbReference>
<dbReference type="RefSeq" id="WP_141780166.1">
    <property type="nucleotide sequence ID" value="NZ_VFOV01000001.1"/>
</dbReference>
<dbReference type="NCBIfam" id="TIGR01826">
    <property type="entry name" value="CofD_related"/>
    <property type="match status" value="1"/>
</dbReference>
<gene>
    <name evidence="3" type="ORF">FB381_2026</name>
</gene>
<sequence>MAGADRPGADAQAVVALGGGHGLHASLSALRLLVDDLTVDQLTAIVTVADNGGSSGRLRAEFGVLPPGDLRMALAALCGEDRWDDTWAQVLQHRFAGEGEMRGHNLGNLLIVGLWEQLGDHVEALDWVGRLLAAKGRVLPMALVPMDIVAEVSGLTDDDPDQRRTIQGQVEVATTGGQIESIRLIPDNPPAAPDAVAALHDAEWVFLGPGSWFTSVLPHLMVQALREALVATSAKVVVVLNLAEQPGETTGFGPAEHLHVLLDHAPDLRIHTVLVDASIDGLDELHQVADKCGARVVVADVALDDGTPRHDPERLAAAYARVIEAG</sequence>
<dbReference type="GO" id="GO:0005737">
    <property type="term" value="C:cytoplasm"/>
    <property type="evidence" value="ECO:0007669"/>
    <property type="project" value="UniProtKB-SubCell"/>
</dbReference>
<comment type="caution">
    <text evidence="3">The sequence shown here is derived from an EMBL/GenBank/DDBJ whole genome shotgun (WGS) entry which is preliminary data.</text>
</comment>
<dbReference type="Pfam" id="PF01933">
    <property type="entry name" value="CofD"/>
    <property type="match status" value="1"/>
</dbReference>
<protein>
    <recommendedName>
        <fullName evidence="2">Putative gluconeogenesis factor</fullName>
    </recommendedName>
</protein>
<evidence type="ECO:0000256" key="1">
    <source>
        <dbReference type="ARBA" id="ARBA00022490"/>
    </source>
</evidence>
<evidence type="ECO:0000313" key="4">
    <source>
        <dbReference type="Proteomes" id="UP000320209"/>
    </source>
</evidence>
<comment type="subcellular location">
    <subcellularLocation>
        <location evidence="2">Cytoplasm</location>
    </subcellularLocation>
</comment>
<dbReference type="InterPro" id="IPR038136">
    <property type="entry name" value="CofD-like_dom_sf"/>
</dbReference>
<accession>A0A543A6E8</accession>
<dbReference type="GO" id="GO:0043743">
    <property type="term" value="F:LPPG:FO 2-phospho-L-lactate transferase activity"/>
    <property type="evidence" value="ECO:0007669"/>
    <property type="project" value="InterPro"/>
</dbReference>
<name>A0A543A6E8_9ACTN</name>
<dbReference type="SUPFAM" id="SSF142338">
    <property type="entry name" value="CofD-like"/>
    <property type="match status" value="1"/>
</dbReference>
<comment type="similarity">
    <text evidence="2">Belongs to the gluconeogenesis factor family.</text>
</comment>
<organism evidence="3 4">
    <name type="scientific">Nocardioides albertanoniae</name>
    <dbReference type="NCBI Taxonomy" id="1175486"/>
    <lineage>
        <taxon>Bacteria</taxon>
        <taxon>Bacillati</taxon>
        <taxon>Actinomycetota</taxon>
        <taxon>Actinomycetes</taxon>
        <taxon>Propionibacteriales</taxon>
        <taxon>Nocardioidaceae</taxon>
        <taxon>Nocardioides</taxon>
    </lineage>
</organism>
<dbReference type="CDD" id="cd07187">
    <property type="entry name" value="YvcK_like"/>
    <property type="match status" value="1"/>
</dbReference>
<comment type="function">
    <text evidence="2">Required for morphogenesis under gluconeogenic growth conditions.</text>
</comment>
<reference evidence="3 4" key="1">
    <citation type="submission" date="2019-06" db="EMBL/GenBank/DDBJ databases">
        <title>Sequencing the genomes of 1000 actinobacteria strains.</title>
        <authorList>
            <person name="Klenk H.-P."/>
        </authorList>
    </citation>
    <scope>NUCLEOTIDE SEQUENCE [LARGE SCALE GENOMIC DNA]</scope>
    <source>
        <strain evidence="3 4">DSM 25218</strain>
    </source>
</reference>
<dbReference type="InterPro" id="IPR002882">
    <property type="entry name" value="CofD"/>
</dbReference>
<dbReference type="Gene3D" id="3.40.50.10680">
    <property type="entry name" value="CofD-like domains"/>
    <property type="match status" value="1"/>
</dbReference>